<dbReference type="EMBL" id="QSFV01000045">
    <property type="protein sequence ID" value="RHA77011.1"/>
    <property type="molecule type" value="Genomic_DNA"/>
</dbReference>
<proteinExistence type="predicted"/>
<evidence type="ECO:0000313" key="2">
    <source>
        <dbReference type="Proteomes" id="UP000285740"/>
    </source>
</evidence>
<sequence>MTIIHNSLFARASNKDYLGNWNLLLGNILEFLLDYEIAVDWDKLYTIFNEFLNITLLRL</sequence>
<accession>A0A413T211</accession>
<protein>
    <submittedName>
        <fullName evidence="1">Uncharacterized protein</fullName>
    </submittedName>
</protein>
<organism evidence="1 2">
    <name type="scientific">Eubacterium ventriosum</name>
    <dbReference type="NCBI Taxonomy" id="39496"/>
    <lineage>
        <taxon>Bacteria</taxon>
        <taxon>Bacillati</taxon>
        <taxon>Bacillota</taxon>
        <taxon>Clostridia</taxon>
        <taxon>Eubacteriales</taxon>
        <taxon>Eubacteriaceae</taxon>
        <taxon>Eubacterium</taxon>
    </lineage>
</organism>
<dbReference type="Proteomes" id="UP000285740">
    <property type="component" value="Unassembled WGS sequence"/>
</dbReference>
<comment type="caution">
    <text evidence="1">The sequence shown here is derived from an EMBL/GenBank/DDBJ whole genome shotgun (WGS) entry which is preliminary data.</text>
</comment>
<name>A0A413T211_9FIRM</name>
<reference evidence="1 2" key="1">
    <citation type="submission" date="2018-08" db="EMBL/GenBank/DDBJ databases">
        <title>A genome reference for cultivated species of the human gut microbiota.</title>
        <authorList>
            <person name="Zou Y."/>
            <person name="Xue W."/>
            <person name="Luo G."/>
        </authorList>
    </citation>
    <scope>NUCLEOTIDE SEQUENCE [LARGE SCALE GENOMIC DNA]</scope>
    <source>
        <strain evidence="1 2">AM42-30</strain>
    </source>
</reference>
<evidence type="ECO:0000313" key="1">
    <source>
        <dbReference type="EMBL" id="RHA77011.1"/>
    </source>
</evidence>
<gene>
    <name evidence="1" type="ORF">DW918_10085</name>
</gene>
<dbReference type="AlphaFoldDB" id="A0A413T211"/>